<gene>
    <name evidence="2" type="ORF">AFUS01_LOCUS9672</name>
</gene>
<feature type="non-terminal residue" evidence="2">
    <location>
        <position position="56"/>
    </location>
</feature>
<sequence length="56" mass="6164">MNFFSDQTVINSTSSYRKLNLLEGDIRVPVNAKEVSGPCSEDKATHPQLDLGVPED</sequence>
<dbReference type="EMBL" id="CAJVCH010070281">
    <property type="protein sequence ID" value="CAG7720393.1"/>
    <property type="molecule type" value="Genomic_DNA"/>
</dbReference>
<proteinExistence type="predicted"/>
<comment type="caution">
    <text evidence="2">The sequence shown here is derived from an EMBL/GenBank/DDBJ whole genome shotgun (WGS) entry which is preliminary data.</text>
</comment>
<feature type="non-terminal residue" evidence="2">
    <location>
        <position position="1"/>
    </location>
</feature>
<reference evidence="2" key="1">
    <citation type="submission" date="2021-06" db="EMBL/GenBank/DDBJ databases">
        <authorList>
            <person name="Hodson N. C."/>
            <person name="Mongue J. A."/>
            <person name="Jaron S. K."/>
        </authorList>
    </citation>
    <scope>NUCLEOTIDE SEQUENCE</scope>
</reference>
<keyword evidence="3" id="KW-1185">Reference proteome</keyword>
<evidence type="ECO:0000256" key="1">
    <source>
        <dbReference type="SAM" id="MobiDB-lite"/>
    </source>
</evidence>
<feature type="region of interest" description="Disordered" evidence="1">
    <location>
        <begin position="34"/>
        <end position="56"/>
    </location>
</feature>
<protein>
    <submittedName>
        <fullName evidence="2">Uncharacterized protein</fullName>
    </submittedName>
</protein>
<name>A0A8J2NTC6_9HEXA</name>
<evidence type="ECO:0000313" key="2">
    <source>
        <dbReference type="EMBL" id="CAG7720393.1"/>
    </source>
</evidence>
<accession>A0A8J2NTC6</accession>
<organism evidence="2 3">
    <name type="scientific">Allacma fusca</name>
    <dbReference type="NCBI Taxonomy" id="39272"/>
    <lineage>
        <taxon>Eukaryota</taxon>
        <taxon>Metazoa</taxon>
        <taxon>Ecdysozoa</taxon>
        <taxon>Arthropoda</taxon>
        <taxon>Hexapoda</taxon>
        <taxon>Collembola</taxon>
        <taxon>Symphypleona</taxon>
        <taxon>Sminthuridae</taxon>
        <taxon>Allacma</taxon>
    </lineage>
</organism>
<dbReference type="Proteomes" id="UP000708208">
    <property type="component" value="Unassembled WGS sequence"/>
</dbReference>
<evidence type="ECO:0000313" key="3">
    <source>
        <dbReference type="Proteomes" id="UP000708208"/>
    </source>
</evidence>
<dbReference type="AlphaFoldDB" id="A0A8J2NTC6"/>